<feature type="compositionally biased region" description="Acidic residues" evidence="1">
    <location>
        <begin position="191"/>
        <end position="200"/>
    </location>
</feature>
<gene>
    <name evidence="3" type="ORF">LSCM4_06319</name>
</gene>
<dbReference type="GeneID" id="92362176"/>
<accession>A0A836I2J7</accession>
<feature type="compositionally biased region" description="Low complexity" evidence="1">
    <location>
        <begin position="114"/>
        <end position="127"/>
    </location>
</feature>
<dbReference type="InterPro" id="IPR041232">
    <property type="entry name" value="NPL"/>
</dbReference>
<dbReference type="Pfam" id="PF17800">
    <property type="entry name" value="NPL"/>
    <property type="match status" value="1"/>
</dbReference>
<dbReference type="SMR" id="A0A836I2J7"/>
<evidence type="ECO:0000313" key="3">
    <source>
        <dbReference type="EMBL" id="KAG5486853.1"/>
    </source>
</evidence>
<sequence>MLNCFFGAELKPDGVPVSFAIPKGASLVITQCAVTSVVPLPQSQRPPAHVDASSSPSVVAKAYSPVTLCVQGHGLPTRFAVCSLSPAQQITYCPLQLLFSKPVSFVLVPQTGSSAAAGESSSFPSAPQGIKKMGRNQKRDKTAAGAHGASAAAAAAAYPTVHLTGYYERAADEEGEDEGGMSMSAMAASDAENDDFSDGA</sequence>
<feature type="region of interest" description="Disordered" evidence="1">
    <location>
        <begin position="114"/>
        <end position="146"/>
    </location>
</feature>
<dbReference type="Proteomes" id="UP000674143">
    <property type="component" value="Unassembled WGS sequence"/>
</dbReference>
<reference evidence="4" key="2">
    <citation type="journal article" date="2021" name="Sci. Data">
        <title>Chromosome-scale genome sequencing, assembly and annotation of six genomes from subfamily Leishmaniinae.</title>
        <authorList>
            <person name="Almutairi H."/>
            <person name="Urbaniak M.D."/>
            <person name="Bates M.D."/>
            <person name="Jariyapan N."/>
            <person name="Kwakye-Nuako G."/>
            <person name="Thomaz Soccol V."/>
            <person name="Al-Salem W.S."/>
            <person name="Dillon R.J."/>
            <person name="Bates P.A."/>
            <person name="Gatherer D."/>
        </authorList>
    </citation>
    <scope>NUCLEOTIDE SEQUENCE [LARGE SCALE GENOMIC DNA]</scope>
</reference>
<name>A0A836I2J7_9TRYP</name>
<evidence type="ECO:0000259" key="2">
    <source>
        <dbReference type="Pfam" id="PF17800"/>
    </source>
</evidence>
<protein>
    <recommendedName>
        <fullName evidence="2">Nucleoplasmin-like domain-containing protein</fullName>
    </recommendedName>
</protein>
<dbReference type="EMBL" id="JAFHLR010000007">
    <property type="protein sequence ID" value="KAG5486853.1"/>
    <property type="molecule type" value="Genomic_DNA"/>
</dbReference>
<comment type="caution">
    <text evidence="3">The sequence shown here is derived from an EMBL/GenBank/DDBJ whole genome shotgun (WGS) entry which is preliminary data.</text>
</comment>
<dbReference type="AlphaFoldDB" id="A0A836I2J7"/>
<reference evidence="4" key="1">
    <citation type="journal article" date="2021" name="Microbiol. Resour. Announc.">
        <title>LGAAP: Leishmaniinae Genome Assembly and Annotation Pipeline.</title>
        <authorList>
            <person name="Almutairi H."/>
            <person name="Urbaniak M.D."/>
            <person name="Bates M.D."/>
            <person name="Jariyapan N."/>
            <person name="Kwakye-Nuako G."/>
            <person name="Thomaz-Soccol V."/>
            <person name="Al-Salem W.S."/>
            <person name="Dillon R.J."/>
            <person name="Bates P.A."/>
            <person name="Gatherer D."/>
        </authorList>
    </citation>
    <scope>NUCLEOTIDE SEQUENCE [LARGE SCALE GENOMIC DNA]</scope>
</reference>
<evidence type="ECO:0000313" key="4">
    <source>
        <dbReference type="Proteomes" id="UP000674143"/>
    </source>
</evidence>
<dbReference type="RefSeq" id="XP_067065647.1">
    <property type="nucleotide sequence ID" value="XM_067208242.1"/>
</dbReference>
<organism evidence="3 4">
    <name type="scientific">Leishmania orientalis</name>
    <dbReference type="NCBI Taxonomy" id="2249476"/>
    <lineage>
        <taxon>Eukaryota</taxon>
        <taxon>Discoba</taxon>
        <taxon>Euglenozoa</taxon>
        <taxon>Kinetoplastea</taxon>
        <taxon>Metakinetoplastina</taxon>
        <taxon>Trypanosomatida</taxon>
        <taxon>Trypanosomatidae</taxon>
        <taxon>Leishmaniinae</taxon>
        <taxon>Leishmania</taxon>
    </lineage>
</organism>
<feature type="region of interest" description="Disordered" evidence="1">
    <location>
        <begin position="170"/>
        <end position="200"/>
    </location>
</feature>
<feature type="compositionally biased region" description="Low complexity" evidence="1">
    <location>
        <begin position="180"/>
        <end position="189"/>
    </location>
</feature>
<feature type="domain" description="Nucleoplasmin-like" evidence="2">
    <location>
        <begin position="5"/>
        <end position="106"/>
    </location>
</feature>
<evidence type="ECO:0000256" key="1">
    <source>
        <dbReference type="SAM" id="MobiDB-lite"/>
    </source>
</evidence>
<proteinExistence type="predicted"/>
<keyword evidence="4" id="KW-1185">Reference proteome</keyword>
<dbReference type="KEGG" id="loi:92362176"/>